<gene>
    <name evidence="1" type="ORF">PECUL_23A045978</name>
</gene>
<name>A0AAD1RN00_PELCU</name>
<organism evidence="1 2">
    <name type="scientific">Pelobates cultripes</name>
    <name type="common">Western spadefoot toad</name>
    <dbReference type="NCBI Taxonomy" id="61616"/>
    <lineage>
        <taxon>Eukaryota</taxon>
        <taxon>Metazoa</taxon>
        <taxon>Chordata</taxon>
        <taxon>Craniata</taxon>
        <taxon>Vertebrata</taxon>
        <taxon>Euteleostomi</taxon>
        <taxon>Amphibia</taxon>
        <taxon>Batrachia</taxon>
        <taxon>Anura</taxon>
        <taxon>Pelobatoidea</taxon>
        <taxon>Pelobatidae</taxon>
        <taxon>Pelobates</taxon>
    </lineage>
</organism>
<dbReference type="AlphaFoldDB" id="A0AAD1RN00"/>
<feature type="non-terminal residue" evidence="1">
    <location>
        <position position="1"/>
    </location>
</feature>
<reference evidence="1" key="1">
    <citation type="submission" date="2022-03" db="EMBL/GenBank/DDBJ databases">
        <authorList>
            <person name="Alioto T."/>
            <person name="Alioto T."/>
            <person name="Gomez Garrido J."/>
        </authorList>
    </citation>
    <scope>NUCLEOTIDE SEQUENCE</scope>
</reference>
<evidence type="ECO:0000313" key="1">
    <source>
        <dbReference type="EMBL" id="CAH2274795.1"/>
    </source>
</evidence>
<dbReference type="EMBL" id="OW240914">
    <property type="protein sequence ID" value="CAH2274795.1"/>
    <property type="molecule type" value="Genomic_DNA"/>
</dbReference>
<protein>
    <submittedName>
        <fullName evidence="1">Uncharacterized protein</fullName>
    </submittedName>
</protein>
<keyword evidence="2" id="KW-1185">Reference proteome</keyword>
<feature type="non-terminal residue" evidence="1">
    <location>
        <position position="65"/>
    </location>
</feature>
<sequence>GTRPQVILCGAPPHPTWSMDLVSRGVPAPPLKEPPTRAVEHKETIILNAGPIPICEPHMYFPLPN</sequence>
<dbReference type="Proteomes" id="UP001295444">
    <property type="component" value="Chromosome 03"/>
</dbReference>
<accession>A0AAD1RN00</accession>
<proteinExistence type="predicted"/>
<evidence type="ECO:0000313" key="2">
    <source>
        <dbReference type="Proteomes" id="UP001295444"/>
    </source>
</evidence>